<dbReference type="AlphaFoldDB" id="A0A1R2B255"/>
<comment type="caution">
    <text evidence="2">The sequence shown here is derived from an EMBL/GenBank/DDBJ whole genome shotgun (WGS) entry which is preliminary data.</text>
</comment>
<proteinExistence type="predicted"/>
<dbReference type="Proteomes" id="UP000187209">
    <property type="component" value="Unassembled WGS sequence"/>
</dbReference>
<sequence length="310" mass="36570">MKFSDPKEDFEKDNSWISISSIKKAANISAVIETFQSESTLPVNLSTTSGWDTVDKSIESINFTSLNYSSLPRPKQKMPSYSSLLKKILILNEEISILSLQLRSSNKEIERLNHLLEDQEKKHTIKIQFMQEQHEKRLQKSKTDLDFLLKDLNMKSTALLAEEFKKKHSEDLENLKEYYEKTLEDIKKSHESEILYKEMEQDKSLNALKQKFFRYLSEVEKRFKQELNDLRSEYNRDWAEMQRETFCVESKEYDQVSNDEGSTYYDFDFEFYKKSLCSKKGCKNTLKISVCETGERLSCESCLSTRRDSR</sequence>
<dbReference type="EMBL" id="MPUH01001051">
    <property type="protein sequence ID" value="OMJ70826.1"/>
    <property type="molecule type" value="Genomic_DNA"/>
</dbReference>
<gene>
    <name evidence="2" type="ORF">SteCoe_31126</name>
</gene>
<keyword evidence="3" id="KW-1185">Reference proteome</keyword>
<reference evidence="2 3" key="1">
    <citation type="submission" date="2016-11" db="EMBL/GenBank/DDBJ databases">
        <title>The macronuclear genome of Stentor coeruleus: a giant cell with tiny introns.</title>
        <authorList>
            <person name="Slabodnick M."/>
            <person name="Ruby J.G."/>
            <person name="Reiff S.B."/>
            <person name="Swart E.C."/>
            <person name="Gosai S."/>
            <person name="Prabakaran S."/>
            <person name="Witkowska E."/>
            <person name="Larue G.E."/>
            <person name="Fisher S."/>
            <person name="Freeman R.M."/>
            <person name="Gunawardena J."/>
            <person name="Chu W."/>
            <person name="Stover N.A."/>
            <person name="Gregory B.D."/>
            <person name="Nowacki M."/>
            <person name="Derisi J."/>
            <person name="Roy S.W."/>
            <person name="Marshall W.F."/>
            <person name="Sood P."/>
        </authorList>
    </citation>
    <scope>NUCLEOTIDE SEQUENCE [LARGE SCALE GENOMIC DNA]</scope>
    <source>
        <strain evidence="2">WM001</strain>
    </source>
</reference>
<name>A0A1R2B255_9CILI</name>
<keyword evidence="1" id="KW-0175">Coiled coil</keyword>
<protein>
    <submittedName>
        <fullName evidence="2">Uncharacterized protein</fullName>
    </submittedName>
</protein>
<feature type="coiled-coil region" evidence="1">
    <location>
        <begin position="102"/>
        <end position="189"/>
    </location>
</feature>
<organism evidence="2 3">
    <name type="scientific">Stentor coeruleus</name>
    <dbReference type="NCBI Taxonomy" id="5963"/>
    <lineage>
        <taxon>Eukaryota</taxon>
        <taxon>Sar</taxon>
        <taxon>Alveolata</taxon>
        <taxon>Ciliophora</taxon>
        <taxon>Postciliodesmatophora</taxon>
        <taxon>Heterotrichea</taxon>
        <taxon>Heterotrichida</taxon>
        <taxon>Stentoridae</taxon>
        <taxon>Stentor</taxon>
    </lineage>
</organism>
<evidence type="ECO:0000313" key="2">
    <source>
        <dbReference type="EMBL" id="OMJ70826.1"/>
    </source>
</evidence>
<evidence type="ECO:0000313" key="3">
    <source>
        <dbReference type="Proteomes" id="UP000187209"/>
    </source>
</evidence>
<evidence type="ECO:0000256" key="1">
    <source>
        <dbReference type="SAM" id="Coils"/>
    </source>
</evidence>
<accession>A0A1R2B255</accession>